<evidence type="ECO:0000313" key="2">
    <source>
        <dbReference type="Proteomes" id="UP000184518"/>
    </source>
</evidence>
<dbReference type="STRING" id="1416778.SAMN05443633_103443"/>
<reference evidence="2" key="1">
    <citation type="submission" date="2016-11" db="EMBL/GenBank/DDBJ databases">
        <authorList>
            <person name="Varghese N."/>
            <person name="Submissions S."/>
        </authorList>
    </citation>
    <scope>NUCLEOTIDE SEQUENCE [LARGE SCALE GENOMIC DNA]</scope>
    <source>
        <strain evidence="2">DSM 27619</strain>
    </source>
</reference>
<accession>A0A1M5ACK8</accession>
<dbReference type="AlphaFoldDB" id="A0A1M5ACK8"/>
<proteinExistence type="predicted"/>
<dbReference type="Proteomes" id="UP000184518">
    <property type="component" value="Unassembled WGS sequence"/>
</dbReference>
<name>A0A1M5ACK8_9FLAO</name>
<evidence type="ECO:0000313" key="1">
    <source>
        <dbReference type="EMBL" id="SHF27884.1"/>
    </source>
</evidence>
<protein>
    <submittedName>
        <fullName evidence="1">Uncharacterized protein</fullName>
    </submittedName>
</protein>
<organism evidence="1 2">
    <name type="scientific">Chryseobacterium arachidis</name>
    <dbReference type="NCBI Taxonomy" id="1416778"/>
    <lineage>
        <taxon>Bacteria</taxon>
        <taxon>Pseudomonadati</taxon>
        <taxon>Bacteroidota</taxon>
        <taxon>Flavobacteriia</taxon>
        <taxon>Flavobacteriales</taxon>
        <taxon>Weeksellaceae</taxon>
        <taxon>Chryseobacterium group</taxon>
        <taxon>Chryseobacterium</taxon>
    </lineage>
</organism>
<sequence length="285" mass="33423">MNVRISQMSKTNYPKLLLFIFLICSLVCTAQNFQLKKDSEFIKNYQIEVYGKANQLFISDNGFADIPLESINNAEKFIIIDLDRKIDYQIYKEELKVRDSVLYFSSGIIIEPVIIANKKRGMWIGIEDKGWSIKHFMQPDVSKIVEIPVDSSYLHKKIKKIRYYFTGGKHPLSKQKINKNDTGIIAFMYACESADCKDPQYLLPRMEVNFTDNGKYLEIDVSHRNIKIDENFKNVYVGFVSLGNFVVKMKRTHKIGENKCYRSEEKYHWMKQDTYHCPIIFLSIE</sequence>
<keyword evidence="2" id="KW-1185">Reference proteome</keyword>
<gene>
    <name evidence="1" type="ORF">SAMN05443633_103443</name>
</gene>
<dbReference type="EMBL" id="FQUT01000003">
    <property type="protein sequence ID" value="SHF27884.1"/>
    <property type="molecule type" value="Genomic_DNA"/>
</dbReference>